<dbReference type="InterPro" id="IPR005746">
    <property type="entry name" value="Thioredoxin"/>
</dbReference>
<keyword evidence="4" id="KW-1015">Disulfide bond</keyword>
<name>A0ABY5J571_9BACT</name>
<dbReference type="PROSITE" id="PS51352">
    <property type="entry name" value="THIOREDOXIN_2"/>
    <property type="match status" value="1"/>
</dbReference>
<dbReference type="Gene3D" id="3.40.30.10">
    <property type="entry name" value="Glutaredoxin"/>
    <property type="match status" value="1"/>
</dbReference>
<proteinExistence type="inferred from homology"/>
<feature type="domain" description="Thioredoxin" evidence="7">
    <location>
        <begin position="1"/>
        <end position="101"/>
    </location>
</feature>
<dbReference type="PANTHER" id="PTHR45663">
    <property type="entry name" value="GEO12009P1"/>
    <property type="match status" value="1"/>
</dbReference>
<evidence type="ECO:0000256" key="5">
    <source>
        <dbReference type="ARBA" id="ARBA00023284"/>
    </source>
</evidence>
<evidence type="ECO:0000256" key="6">
    <source>
        <dbReference type="PIRNR" id="PIRNR000077"/>
    </source>
</evidence>
<dbReference type="Proteomes" id="UP001059576">
    <property type="component" value="Chromosome"/>
</dbReference>
<evidence type="ECO:0000313" key="9">
    <source>
        <dbReference type="Proteomes" id="UP001059576"/>
    </source>
</evidence>
<dbReference type="InterPro" id="IPR036249">
    <property type="entry name" value="Thioredoxin-like_sf"/>
</dbReference>
<dbReference type="RefSeq" id="WP_129721802.1">
    <property type="nucleotide sequence ID" value="NZ_CP101808.1"/>
</dbReference>
<dbReference type="PIRSF" id="PIRSF000077">
    <property type="entry name" value="Thioredoxin"/>
    <property type="match status" value="1"/>
</dbReference>
<keyword evidence="9" id="KW-1185">Reference proteome</keyword>
<evidence type="ECO:0000313" key="8">
    <source>
        <dbReference type="EMBL" id="UUD37267.1"/>
    </source>
</evidence>
<dbReference type="InterPro" id="IPR013766">
    <property type="entry name" value="Thioredoxin_domain"/>
</dbReference>
<evidence type="ECO:0000256" key="4">
    <source>
        <dbReference type="ARBA" id="ARBA00023157"/>
    </source>
</evidence>
<sequence>MLINTTKEGIGNGLDKGLKILNFHAVWCPPCKMLKPVLEELAEKQNLDIYRIDIDENKAFAIERQIASIPTTFIYKDGKEVAKLMGYMSYEDLLVQIEKFK</sequence>
<keyword evidence="3" id="KW-0249">Electron transport</keyword>
<keyword evidence="5" id="KW-0676">Redox-active center</keyword>
<evidence type="ECO:0000259" key="7">
    <source>
        <dbReference type="PROSITE" id="PS51352"/>
    </source>
</evidence>
<comment type="similarity">
    <text evidence="1 6">Belongs to the thioredoxin family.</text>
</comment>
<protein>
    <recommendedName>
        <fullName evidence="6">Thioredoxin</fullName>
    </recommendedName>
</protein>
<organism evidence="8 9">
    <name type="scientific">Mycoplasmopsis equigenitalium</name>
    <dbReference type="NCBI Taxonomy" id="114883"/>
    <lineage>
        <taxon>Bacteria</taxon>
        <taxon>Bacillati</taxon>
        <taxon>Mycoplasmatota</taxon>
        <taxon>Mycoplasmoidales</taxon>
        <taxon>Metamycoplasmataceae</taxon>
        <taxon>Mycoplasmopsis</taxon>
    </lineage>
</organism>
<evidence type="ECO:0000256" key="2">
    <source>
        <dbReference type="ARBA" id="ARBA00022448"/>
    </source>
</evidence>
<dbReference type="PANTHER" id="PTHR45663:SF11">
    <property type="entry name" value="GEO12009P1"/>
    <property type="match status" value="1"/>
</dbReference>
<dbReference type="SUPFAM" id="SSF52833">
    <property type="entry name" value="Thioredoxin-like"/>
    <property type="match status" value="1"/>
</dbReference>
<accession>A0ABY5J571</accession>
<reference evidence="8" key="1">
    <citation type="submission" date="2022-07" db="EMBL/GenBank/DDBJ databases">
        <title>Complete genome of Mycoplasma equigenitalium type strain T37.</title>
        <authorList>
            <person name="Spergser J."/>
        </authorList>
    </citation>
    <scope>NUCLEOTIDE SEQUENCE</scope>
    <source>
        <strain evidence="8">T37</strain>
    </source>
</reference>
<dbReference type="EMBL" id="CP101808">
    <property type="protein sequence ID" value="UUD37267.1"/>
    <property type="molecule type" value="Genomic_DNA"/>
</dbReference>
<dbReference type="CDD" id="cd02947">
    <property type="entry name" value="TRX_family"/>
    <property type="match status" value="1"/>
</dbReference>
<gene>
    <name evidence="8" type="ORF">NPA09_01705</name>
</gene>
<keyword evidence="2" id="KW-0813">Transport</keyword>
<evidence type="ECO:0000256" key="1">
    <source>
        <dbReference type="ARBA" id="ARBA00008987"/>
    </source>
</evidence>
<dbReference type="InterPro" id="IPR017937">
    <property type="entry name" value="Thioredoxin_CS"/>
</dbReference>
<evidence type="ECO:0000256" key="3">
    <source>
        <dbReference type="ARBA" id="ARBA00022982"/>
    </source>
</evidence>
<dbReference type="PROSITE" id="PS00194">
    <property type="entry name" value="THIOREDOXIN_1"/>
    <property type="match status" value="1"/>
</dbReference>
<dbReference type="Pfam" id="PF00085">
    <property type="entry name" value="Thioredoxin"/>
    <property type="match status" value="1"/>
</dbReference>